<dbReference type="Pfam" id="PF00294">
    <property type="entry name" value="PfkB"/>
    <property type="match status" value="1"/>
</dbReference>
<name>A0A7V0N111_UNCAE</name>
<comment type="caution">
    <text evidence="2">The sequence shown here is derived from an EMBL/GenBank/DDBJ whole genome shotgun (WGS) entry which is preliminary data.</text>
</comment>
<feature type="domain" description="Carbohydrate kinase PfkB" evidence="1">
    <location>
        <begin position="24"/>
        <end position="160"/>
    </location>
</feature>
<dbReference type="GO" id="GO:0008443">
    <property type="term" value="F:phosphofructokinase activity"/>
    <property type="evidence" value="ECO:0007669"/>
    <property type="project" value="TreeGrafter"/>
</dbReference>
<dbReference type="Gene3D" id="3.40.1190.20">
    <property type="match status" value="1"/>
</dbReference>
<protein>
    <submittedName>
        <fullName evidence="2">1-phosphofructokinase</fullName>
    </submittedName>
</protein>
<evidence type="ECO:0000313" key="2">
    <source>
        <dbReference type="EMBL" id="HDN84863.1"/>
    </source>
</evidence>
<dbReference type="PANTHER" id="PTHR46566:SF1">
    <property type="entry name" value="1-PHOSPHOFRUCTOKINASE"/>
    <property type="match status" value="1"/>
</dbReference>
<dbReference type="AlphaFoldDB" id="A0A7V0N111"/>
<dbReference type="GO" id="GO:0005829">
    <property type="term" value="C:cytosol"/>
    <property type="evidence" value="ECO:0007669"/>
    <property type="project" value="TreeGrafter"/>
</dbReference>
<proteinExistence type="predicted"/>
<accession>A0A7V0N111</accession>
<dbReference type="InterPro" id="IPR011611">
    <property type="entry name" value="PfkB_dom"/>
</dbReference>
<dbReference type="InterPro" id="IPR029056">
    <property type="entry name" value="Ribokinase-like"/>
</dbReference>
<sequence length="165" mass="18508">MVLTVTLNPVLDRVVEIPSFKARGVNIVKRERAKIAGGKGINVSRVLKIFDIPTVATGWLGGRVGEEIERKLKQEQIPADFIWISGESRINLTVVDPDRKKETHIVEQGPRVTEKDIRSLKDKLFKLAKKARVCVFSGSVPSGCEDKIYLELINFTKQENPDIIT</sequence>
<feature type="non-terminal residue" evidence="2">
    <location>
        <position position="165"/>
    </location>
</feature>
<organism evidence="2">
    <name type="scientific">Aerophobetes bacterium</name>
    <dbReference type="NCBI Taxonomy" id="2030807"/>
    <lineage>
        <taxon>Bacteria</taxon>
        <taxon>Candidatus Aerophobota</taxon>
    </lineage>
</organism>
<dbReference type="Proteomes" id="UP000885660">
    <property type="component" value="Unassembled WGS sequence"/>
</dbReference>
<reference evidence="2" key="1">
    <citation type="journal article" date="2020" name="mSystems">
        <title>Genome- and Community-Level Interaction Insights into Carbon Utilization and Element Cycling Functions of Hydrothermarchaeota in Hydrothermal Sediment.</title>
        <authorList>
            <person name="Zhou Z."/>
            <person name="Liu Y."/>
            <person name="Xu W."/>
            <person name="Pan J."/>
            <person name="Luo Z.H."/>
            <person name="Li M."/>
        </authorList>
    </citation>
    <scope>NUCLEOTIDE SEQUENCE [LARGE SCALE GENOMIC DNA]</scope>
    <source>
        <strain evidence="2">HyVt-219</strain>
    </source>
</reference>
<evidence type="ECO:0000259" key="1">
    <source>
        <dbReference type="Pfam" id="PF00294"/>
    </source>
</evidence>
<dbReference type="EMBL" id="DRBC01000225">
    <property type="protein sequence ID" value="HDN84863.1"/>
    <property type="molecule type" value="Genomic_DNA"/>
</dbReference>
<gene>
    <name evidence="2" type="ORF">ENG47_03795</name>
</gene>
<dbReference type="PANTHER" id="PTHR46566">
    <property type="entry name" value="1-PHOSPHOFRUCTOKINASE-RELATED"/>
    <property type="match status" value="1"/>
</dbReference>
<dbReference type="SUPFAM" id="SSF53613">
    <property type="entry name" value="Ribokinase-like"/>
    <property type="match status" value="1"/>
</dbReference>